<keyword evidence="5" id="KW-0653">Protein transport</keyword>
<keyword evidence="6" id="KW-0333">Golgi apparatus</keyword>
<accession>W9CIJ6</accession>
<dbReference type="GO" id="GO:0000139">
    <property type="term" value="C:Golgi membrane"/>
    <property type="evidence" value="ECO:0007669"/>
    <property type="project" value="UniProtKB-SubCell"/>
</dbReference>
<keyword evidence="7" id="KW-0472">Membrane</keyword>
<dbReference type="AlphaFoldDB" id="W9CIJ6"/>
<keyword evidence="10" id="KW-1185">Reference proteome</keyword>
<dbReference type="GO" id="GO:0006891">
    <property type="term" value="P:intra-Golgi vesicle-mediated transport"/>
    <property type="evidence" value="ECO:0007669"/>
    <property type="project" value="InterPro"/>
</dbReference>
<dbReference type="PANTHER" id="PTHR31658:SF0">
    <property type="entry name" value="CONSERVED OLIGOMERIC GOLGI COMPLEX SUBUNIT 1"/>
    <property type="match status" value="1"/>
</dbReference>
<dbReference type="InterPro" id="IPR033370">
    <property type="entry name" value="COG1"/>
</dbReference>
<evidence type="ECO:0000256" key="5">
    <source>
        <dbReference type="ARBA" id="ARBA00022927"/>
    </source>
</evidence>
<evidence type="ECO:0000256" key="1">
    <source>
        <dbReference type="ARBA" id="ARBA00004395"/>
    </source>
</evidence>
<evidence type="ECO:0000256" key="7">
    <source>
        <dbReference type="ARBA" id="ARBA00023136"/>
    </source>
</evidence>
<proteinExistence type="inferred from homology"/>
<dbReference type="PANTHER" id="PTHR31658">
    <property type="entry name" value="CONSERVED OLIGOMERIC GOLGI COMPLEX SUBUNIT 1"/>
    <property type="match status" value="1"/>
</dbReference>
<evidence type="ECO:0000256" key="4">
    <source>
        <dbReference type="ARBA" id="ARBA00022448"/>
    </source>
</evidence>
<sequence length="804" mass="89713">MAATPLSTTTCFTSEEAFKHPLPQIRQFHRDLTTELDEKNARLRTLVGGSYRQLLGTAEQILQMRKDISGVEEKLGKVGEGCGRGVLVGMVGGLRKLQGETKNGKKGEEMRVVARMKVLGMCGIVVGKLLRRPGKTDGDSGRGKGLVVAAKVLVLSRLLAKSLEITGDKEFVEEAKKKRAVLTKRLLRAVEKTLVSTKDIENREGLVQALCAYSLATSSGSKDVLRHFLNVRGEAMALAFEDEGESDHQTSGVLRALDIYTRTLLDVQALVPRRLSEALAALKTKPLLKDDSIRELEGLRLDVCERWFGDEILYFTPYVRHDDLEGSLAVETLKGWAKKASEVLLAGFTNTLQESLDFKVVVELRSKILEVWIRDGGKARGFDPSILLDGLRGVVNKRLVELLETRVGQLHLVGTEIESTLATWEEGITNLHASLWDEDMMATEISNGGNLFKQDILARTFGRNDAVSRVVNSFQTWRRLIEDIGTVIDHLKKQRWDDDLENIEDDESLESRQNLLSKEDPQMLQDRLKSSLEKAFQELDTKTTTLVEQYQDSAYSGKMSMYILRISRDIRTELPPNPSLQKFGLSLVPSLHENLASTISENPISALAKSLRKKKVAGRALWEGIPELPVQPSPATFRFLRGLSSAMADAGADLWSPVAVKVLKGHLCSQIGAQWSIVLEENEKEKEKENEKYVSNGTAASASDVPKTGSTEIEEEEVEVPAPVVEVDEEIQLDLLKQSLFDIFVLQQVLQYQPDNTENRENRLKELGDKVEARLELEVEARKRVSNGAKEYWKRTSLLFGLLA</sequence>
<gene>
    <name evidence="9" type="ORF">SBOR_5094</name>
</gene>
<evidence type="ECO:0000313" key="10">
    <source>
        <dbReference type="Proteomes" id="UP000019487"/>
    </source>
</evidence>
<comment type="similarity">
    <text evidence="2">Belongs to the COG1 family.</text>
</comment>
<comment type="caution">
    <text evidence="9">The sequence shown here is derived from an EMBL/GenBank/DDBJ whole genome shotgun (WGS) entry which is preliminary data.</text>
</comment>
<evidence type="ECO:0000313" key="9">
    <source>
        <dbReference type="EMBL" id="ESZ94514.1"/>
    </source>
</evidence>
<dbReference type="EMBL" id="AYSA01000240">
    <property type="protein sequence ID" value="ESZ94514.1"/>
    <property type="molecule type" value="Genomic_DNA"/>
</dbReference>
<organism evidence="9 10">
    <name type="scientific">Sclerotinia borealis (strain F-4128)</name>
    <dbReference type="NCBI Taxonomy" id="1432307"/>
    <lineage>
        <taxon>Eukaryota</taxon>
        <taxon>Fungi</taxon>
        <taxon>Dikarya</taxon>
        <taxon>Ascomycota</taxon>
        <taxon>Pezizomycotina</taxon>
        <taxon>Leotiomycetes</taxon>
        <taxon>Helotiales</taxon>
        <taxon>Sclerotiniaceae</taxon>
        <taxon>Sclerotinia</taxon>
    </lineage>
</organism>
<keyword evidence="4" id="KW-0813">Transport</keyword>
<reference evidence="9 10" key="1">
    <citation type="journal article" date="2014" name="Genome Announc.">
        <title>Draft genome sequence of Sclerotinia borealis, a psychrophilic plant pathogenic fungus.</title>
        <authorList>
            <person name="Mardanov A.V."/>
            <person name="Beletsky A.V."/>
            <person name="Kadnikov V.V."/>
            <person name="Ignatov A.N."/>
            <person name="Ravin N.V."/>
        </authorList>
    </citation>
    <scope>NUCLEOTIDE SEQUENCE [LARGE SCALE GENOMIC DNA]</scope>
    <source>
        <strain evidence="10">F-4157</strain>
    </source>
</reference>
<dbReference type="OrthoDB" id="46189at2759"/>
<evidence type="ECO:0000256" key="2">
    <source>
        <dbReference type="ARBA" id="ARBA00006653"/>
    </source>
</evidence>
<name>W9CIJ6_SCLBF</name>
<dbReference type="GO" id="GO:0015031">
    <property type="term" value="P:protein transport"/>
    <property type="evidence" value="ECO:0007669"/>
    <property type="project" value="UniProtKB-KW"/>
</dbReference>
<dbReference type="HOGENOM" id="CLU_008451_0_0_1"/>
<evidence type="ECO:0000256" key="3">
    <source>
        <dbReference type="ARBA" id="ARBA00020978"/>
    </source>
</evidence>
<evidence type="ECO:0000256" key="6">
    <source>
        <dbReference type="ARBA" id="ARBA00023034"/>
    </source>
</evidence>
<dbReference type="STRING" id="1432307.W9CIJ6"/>
<evidence type="ECO:0000256" key="8">
    <source>
        <dbReference type="SAM" id="MobiDB-lite"/>
    </source>
</evidence>
<dbReference type="GO" id="GO:0017119">
    <property type="term" value="C:Golgi transport complex"/>
    <property type="evidence" value="ECO:0007669"/>
    <property type="project" value="InterPro"/>
</dbReference>
<feature type="region of interest" description="Disordered" evidence="8">
    <location>
        <begin position="688"/>
        <end position="719"/>
    </location>
</feature>
<comment type="subcellular location">
    <subcellularLocation>
        <location evidence="1">Golgi apparatus membrane</location>
        <topology evidence="1">Peripheral membrane protein</topology>
    </subcellularLocation>
</comment>
<dbReference type="Pfam" id="PF08700">
    <property type="entry name" value="VPS51_Exo84_N"/>
    <property type="match status" value="1"/>
</dbReference>
<dbReference type="Proteomes" id="UP000019487">
    <property type="component" value="Unassembled WGS sequence"/>
</dbReference>
<protein>
    <recommendedName>
        <fullName evidence="3">Conserved oligomeric Golgi complex subunit 1</fullName>
    </recommendedName>
</protein>